<dbReference type="AlphaFoldDB" id="A0A5E4YC20"/>
<name>A0A5E4YC20_9BURK</name>
<feature type="transmembrane region" description="Helical" evidence="1">
    <location>
        <begin position="18"/>
        <end position="37"/>
    </location>
</feature>
<dbReference type="EMBL" id="CABPRU010000015">
    <property type="protein sequence ID" value="VVE46040.1"/>
    <property type="molecule type" value="Genomic_DNA"/>
</dbReference>
<organism evidence="2 3">
    <name type="scientific">Pandoraea terrigena</name>
    <dbReference type="NCBI Taxonomy" id="2508292"/>
    <lineage>
        <taxon>Bacteria</taxon>
        <taxon>Pseudomonadati</taxon>
        <taxon>Pseudomonadota</taxon>
        <taxon>Betaproteobacteria</taxon>
        <taxon>Burkholderiales</taxon>
        <taxon>Burkholderiaceae</taxon>
        <taxon>Pandoraea</taxon>
    </lineage>
</organism>
<gene>
    <name evidence="2" type="ORF">PTE31013_04438</name>
</gene>
<evidence type="ECO:0000313" key="3">
    <source>
        <dbReference type="Proteomes" id="UP000334380"/>
    </source>
</evidence>
<keyword evidence="3" id="KW-1185">Reference proteome</keyword>
<keyword evidence="1" id="KW-0812">Transmembrane</keyword>
<dbReference type="RefSeq" id="WP_150614800.1">
    <property type="nucleotide sequence ID" value="NZ_CABPRU010000015.1"/>
</dbReference>
<accession>A0A5E4YC20</accession>
<dbReference type="OrthoDB" id="7068331at2"/>
<dbReference type="Proteomes" id="UP000334380">
    <property type="component" value="Unassembled WGS sequence"/>
</dbReference>
<keyword evidence="1" id="KW-1133">Transmembrane helix</keyword>
<protein>
    <submittedName>
        <fullName evidence="2">Uncharacterized protein</fullName>
    </submittedName>
</protein>
<evidence type="ECO:0000256" key="1">
    <source>
        <dbReference type="SAM" id="Phobius"/>
    </source>
</evidence>
<keyword evidence="1" id="KW-0472">Membrane</keyword>
<proteinExistence type="predicted"/>
<evidence type="ECO:0000313" key="2">
    <source>
        <dbReference type="EMBL" id="VVE46040.1"/>
    </source>
</evidence>
<sequence>MTTCADRWANVWPEIAKGLPAAFVAAVVAGIAAYIAYRQFRVAQAKLKLDLFERRYSIFEMVWGFTSGLAQGNIPDWGGEKWVAFTNRRPEIAFLFGRDISEYCDEINKKANELKVIDARIKRNGGVLPPECVGANLELQKWFFEQASTGVRQAFGAYLNFEEWK</sequence>
<reference evidence="2 3" key="1">
    <citation type="submission" date="2019-08" db="EMBL/GenBank/DDBJ databases">
        <authorList>
            <person name="Peeters C."/>
        </authorList>
    </citation>
    <scope>NUCLEOTIDE SEQUENCE [LARGE SCALE GENOMIC DNA]</scope>
    <source>
        <strain evidence="2 3">LMG 31013</strain>
    </source>
</reference>